<keyword evidence="1" id="KW-0472">Membrane</keyword>
<name>A0ABQ8UIQ7_9EUKA</name>
<reference evidence="2" key="1">
    <citation type="journal article" date="2022" name="bioRxiv">
        <title>Genomics of Preaxostyla Flagellates Illuminates Evolutionary Transitions and the Path Towards Mitochondrial Loss.</title>
        <authorList>
            <person name="Novak L.V.F."/>
            <person name="Treitli S.C."/>
            <person name="Pyrih J."/>
            <person name="Halakuc P."/>
            <person name="Pipaliya S.V."/>
            <person name="Vacek V."/>
            <person name="Brzon O."/>
            <person name="Soukal P."/>
            <person name="Eme L."/>
            <person name="Dacks J.B."/>
            <person name="Karnkowska A."/>
            <person name="Elias M."/>
            <person name="Hampl V."/>
        </authorList>
    </citation>
    <scope>NUCLEOTIDE SEQUENCE</scope>
    <source>
        <strain evidence="2">RCP-MX</strain>
    </source>
</reference>
<comment type="caution">
    <text evidence="2">The sequence shown here is derived from an EMBL/GenBank/DDBJ whole genome shotgun (WGS) entry which is preliminary data.</text>
</comment>
<proteinExistence type="predicted"/>
<evidence type="ECO:0000313" key="2">
    <source>
        <dbReference type="EMBL" id="KAJ4458302.1"/>
    </source>
</evidence>
<dbReference type="InterPro" id="IPR029033">
    <property type="entry name" value="His_PPase_superfam"/>
</dbReference>
<keyword evidence="1" id="KW-0812">Transmembrane</keyword>
<dbReference type="SUPFAM" id="SSF53254">
    <property type="entry name" value="Phosphoglycerate mutase-like"/>
    <property type="match status" value="1"/>
</dbReference>
<protein>
    <recommendedName>
        <fullName evidence="4">Acid phosphatase</fullName>
    </recommendedName>
</protein>
<dbReference type="EMBL" id="JAPMOS010000031">
    <property type="protein sequence ID" value="KAJ4458302.1"/>
    <property type="molecule type" value="Genomic_DNA"/>
</dbReference>
<organism evidence="2 3">
    <name type="scientific">Paratrimastix pyriformis</name>
    <dbReference type="NCBI Taxonomy" id="342808"/>
    <lineage>
        <taxon>Eukaryota</taxon>
        <taxon>Metamonada</taxon>
        <taxon>Preaxostyla</taxon>
        <taxon>Paratrimastigidae</taxon>
        <taxon>Paratrimastix</taxon>
    </lineage>
</organism>
<keyword evidence="1" id="KW-1133">Transmembrane helix</keyword>
<accession>A0ABQ8UIQ7</accession>
<evidence type="ECO:0000313" key="3">
    <source>
        <dbReference type="Proteomes" id="UP001141327"/>
    </source>
</evidence>
<feature type="transmembrane region" description="Helical" evidence="1">
    <location>
        <begin position="225"/>
        <end position="251"/>
    </location>
</feature>
<evidence type="ECO:0008006" key="4">
    <source>
        <dbReference type="Google" id="ProtNLM"/>
    </source>
</evidence>
<dbReference type="Gene3D" id="3.40.50.1240">
    <property type="entry name" value="Phosphoglycerate mutase-like"/>
    <property type="match status" value="1"/>
</dbReference>
<evidence type="ECO:0000256" key="1">
    <source>
        <dbReference type="SAM" id="Phobius"/>
    </source>
</evidence>
<sequence length="276" mass="29435">MYNQTQAIAGPLFVATFPRNDRFTRVSMGLFIRELLSNFKADVAHTADARKYRLYSAHDSTVMAYLAAVNHTLPGLGMTYLAAVNHTLPGLLWLVSTFPQGDSRAMWIWGRQNGGMETGRHPPGVIAASWRDTNTFLTASGQGVRVYLPGDSHIMVTRPALRGQRDFAAPIHGPTIDHPVLLNHPGCSGNECSLSQFTASLGALAAGDDWLTAVCGVAIPGAAPFSLWTILALAGCAVALVCCVALVICCLRYRRLAKAAGNGYQAVVASPSPVQA</sequence>
<dbReference type="Proteomes" id="UP001141327">
    <property type="component" value="Unassembled WGS sequence"/>
</dbReference>
<keyword evidence="3" id="KW-1185">Reference proteome</keyword>
<gene>
    <name evidence="2" type="ORF">PAPYR_5981</name>
</gene>